<dbReference type="AlphaFoldDB" id="A0A9D4QD66"/>
<reference evidence="3" key="1">
    <citation type="journal article" date="2020" name="Cell">
        <title>Large-Scale Comparative Analyses of Tick Genomes Elucidate Their Genetic Diversity and Vector Capacities.</title>
        <authorList>
            <consortium name="Tick Genome and Microbiome Consortium (TIGMIC)"/>
            <person name="Jia N."/>
            <person name="Wang J."/>
            <person name="Shi W."/>
            <person name="Du L."/>
            <person name="Sun Y."/>
            <person name="Zhan W."/>
            <person name="Jiang J.F."/>
            <person name="Wang Q."/>
            <person name="Zhang B."/>
            <person name="Ji P."/>
            <person name="Bell-Sakyi L."/>
            <person name="Cui X.M."/>
            <person name="Yuan T.T."/>
            <person name="Jiang B.G."/>
            <person name="Yang W.F."/>
            <person name="Lam T.T."/>
            <person name="Chang Q.C."/>
            <person name="Ding S.J."/>
            <person name="Wang X.J."/>
            <person name="Zhu J.G."/>
            <person name="Ruan X.D."/>
            <person name="Zhao L."/>
            <person name="Wei J.T."/>
            <person name="Ye R.Z."/>
            <person name="Que T.C."/>
            <person name="Du C.H."/>
            <person name="Zhou Y.H."/>
            <person name="Cheng J.X."/>
            <person name="Dai P.F."/>
            <person name="Guo W.B."/>
            <person name="Han X.H."/>
            <person name="Huang E.J."/>
            <person name="Li L.F."/>
            <person name="Wei W."/>
            <person name="Gao Y.C."/>
            <person name="Liu J.Z."/>
            <person name="Shao H.Z."/>
            <person name="Wang X."/>
            <person name="Wang C.C."/>
            <person name="Yang T.C."/>
            <person name="Huo Q.B."/>
            <person name="Li W."/>
            <person name="Chen H.Y."/>
            <person name="Chen S.E."/>
            <person name="Zhou L.G."/>
            <person name="Ni X.B."/>
            <person name="Tian J.H."/>
            <person name="Sheng Y."/>
            <person name="Liu T."/>
            <person name="Pan Y.S."/>
            <person name="Xia L.Y."/>
            <person name="Li J."/>
            <person name="Zhao F."/>
            <person name="Cao W.C."/>
        </authorList>
    </citation>
    <scope>NUCLEOTIDE SEQUENCE</scope>
    <source>
        <strain evidence="3">Rsan-2018</strain>
    </source>
</reference>
<dbReference type="PROSITE" id="PS50234">
    <property type="entry name" value="VWFA"/>
    <property type="match status" value="1"/>
</dbReference>
<name>A0A9D4QD66_RHISA</name>
<sequence length="497" mass="53989">MSKHIEVSFEETQQREDLPQRVVLVLDVSGSMDVLRTPDETPEGGIIVLMTDGAENETPSLKDVLPELMAAKVEVSTMALGASADSQIEKLATLSGGKAFFFEDLQGNTAVAMETAFVESTTTQAAADKDYIRLKDVEKTLTTKLEEQFMLEASLGNNTVVIVDQVSSTSTDISVTLIDPRGQKCKMCVEIGDKKTKKVIIPSPAQPGVWTIRVESSISQKAEVNIQVKSQGKDPNSEPIRVDCRMGSLQVGKPNEAIIYANVYKGKKIVLDATVVAEVTGPNPPHKSTVPLHDDGREPDIEANDGTYSGYFVQFTGKGRYTVTAHVSSDHRARVSDPKIGSGSFYSTTMFSLSSGTLGPDTEADNEYPIDDFEEDNSTAEETNQTSTSAEPAGAFQRVAVGGSFQVIEDIVQTSAVEIRASKENARLDSDFEKQEEVTMTDVVEGSLDPSPCRLQARSHLHVRHQVGHTSTRRGLRLGDIPGGSRSQQRRAQVQDF</sequence>
<feature type="compositionally biased region" description="Polar residues" evidence="1">
    <location>
        <begin position="485"/>
        <end position="497"/>
    </location>
</feature>
<dbReference type="VEuPathDB" id="VectorBase:RSAN_055154"/>
<evidence type="ECO:0000256" key="1">
    <source>
        <dbReference type="SAM" id="MobiDB-lite"/>
    </source>
</evidence>
<proteinExistence type="predicted"/>
<dbReference type="SUPFAM" id="SSF53300">
    <property type="entry name" value="vWA-like"/>
    <property type="match status" value="1"/>
</dbReference>
<feature type="region of interest" description="Disordered" evidence="1">
    <location>
        <begin position="356"/>
        <end position="393"/>
    </location>
</feature>
<protein>
    <recommendedName>
        <fullName evidence="2">VWFA domain-containing protein</fullName>
    </recommendedName>
</protein>
<dbReference type="NCBIfam" id="NF041940">
    <property type="entry name" value="choice_anch_X"/>
    <property type="match status" value="1"/>
</dbReference>
<gene>
    <name evidence="3" type="ORF">HPB52_010311</name>
</gene>
<dbReference type="Proteomes" id="UP000821837">
    <property type="component" value="Chromosome 10"/>
</dbReference>
<dbReference type="GO" id="GO:0032991">
    <property type="term" value="C:protein-containing complex"/>
    <property type="evidence" value="ECO:0007669"/>
    <property type="project" value="UniProtKB-ARBA"/>
</dbReference>
<feature type="region of interest" description="Disordered" evidence="1">
    <location>
        <begin position="282"/>
        <end position="303"/>
    </location>
</feature>
<dbReference type="EMBL" id="JABSTV010001246">
    <property type="protein sequence ID" value="KAH7976235.1"/>
    <property type="molecule type" value="Genomic_DNA"/>
</dbReference>
<dbReference type="Gene3D" id="3.40.50.410">
    <property type="entry name" value="von Willebrand factor, type A domain"/>
    <property type="match status" value="1"/>
</dbReference>
<evidence type="ECO:0000313" key="3">
    <source>
        <dbReference type="EMBL" id="KAH7976235.1"/>
    </source>
</evidence>
<evidence type="ECO:0000259" key="2">
    <source>
        <dbReference type="PROSITE" id="PS50234"/>
    </source>
</evidence>
<feature type="compositionally biased region" description="Polar residues" evidence="1">
    <location>
        <begin position="380"/>
        <end position="390"/>
    </location>
</feature>
<feature type="compositionally biased region" description="Acidic residues" evidence="1">
    <location>
        <begin position="362"/>
        <end position="379"/>
    </location>
</feature>
<keyword evidence="4" id="KW-1185">Reference proteome</keyword>
<dbReference type="InterPro" id="IPR002035">
    <property type="entry name" value="VWF_A"/>
</dbReference>
<comment type="caution">
    <text evidence="3">The sequence shown here is derived from an EMBL/GenBank/DDBJ whole genome shotgun (WGS) entry which is preliminary data.</text>
</comment>
<feature type="domain" description="VWFA" evidence="2">
    <location>
        <begin position="46"/>
        <end position="121"/>
    </location>
</feature>
<accession>A0A9D4QD66</accession>
<reference evidence="3" key="2">
    <citation type="submission" date="2021-09" db="EMBL/GenBank/DDBJ databases">
        <authorList>
            <person name="Jia N."/>
            <person name="Wang J."/>
            <person name="Shi W."/>
            <person name="Du L."/>
            <person name="Sun Y."/>
            <person name="Zhan W."/>
            <person name="Jiang J."/>
            <person name="Wang Q."/>
            <person name="Zhang B."/>
            <person name="Ji P."/>
            <person name="Sakyi L.B."/>
            <person name="Cui X."/>
            <person name="Yuan T."/>
            <person name="Jiang B."/>
            <person name="Yang W."/>
            <person name="Lam T.T.-Y."/>
            <person name="Chang Q."/>
            <person name="Ding S."/>
            <person name="Wang X."/>
            <person name="Zhu J."/>
            <person name="Ruan X."/>
            <person name="Zhao L."/>
            <person name="Wei J."/>
            <person name="Que T."/>
            <person name="Du C."/>
            <person name="Cheng J."/>
            <person name="Dai P."/>
            <person name="Han X."/>
            <person name="Huang E."/>
            <person name="Gao Y."/>
            <person name="Liu J."/>
            <person name="Shao H."/>
            <person name="Ye R."/>
            <person name="Li L."/>
            <person name="Wei W."/>
            <person name="Wang X."/>
            <person name="Wang C."/>
            <person name="Huo Q."/>
            <person name="Li W."/>
            <person name="Guo W."/>
            <person name="Chen H."/>
            <person name="Chen S."/>
            <person name="Zhou L."/>
            <person name="Zhou L."/>
            <person name="Ni X."/>
            <person name="Tian J."/>
            <person name="Zhou Y."/>
            <person name="Sheng Y."/>
            <person name="Liu T."/>
            <person name="Pan Y."/>
            <person name="Xia L."/>
            <person name="Li J."/>
            <person name="Zhao F."/>
            <person name="Cao W."/>
        </authorList>
    </citation>
    <scope>NUCLEOTIDE SEQUENCE</scope>
    <source>
        <strain evidence="3">Rsan-2018</strain>
        <tissue evidence="3">Larvae</tissue>
    </source>
</reference>
<dbReference type="VEuPathDB" id="VectorBase:RSAN_047202"/>
<organism evidence="3 4">
    <name type="scientific">Rhipicephalus sanguineus</name>
    <name type="common">Brown dog tick</name>
    <name type="synonym">Ixodes sanguineus</name>
    <dbReference type="NCBI Taxonomy" id="34632"/>
    <lineage>
        <taxon>Eukaryota</taxon>
        <taxon>Metazoa</taxon>
        <taxon>Ecdysozoa</taxon>
        <taxon>Arthropoda</taxon>
        <taxon>Chelicerata</taxon>
        <taxon>Arachnida</taxon>
        <taxon>Acari</taxon>
        <taxon>Parasitiformes</taxon>
        <taxon>Ixodida</taxon>
        <taxon>Ixodoidea</taxon>
        <taxon>Ixodidae</taxon>
        <taxon>Rhipicephalinae</taxon>
        <taxon>Rhipicephalus</taxon>
        <taxon>Rhipicephalus</taxon>
    </lineage>
</organism>
<dbReference type="InterPro" id="IPR036465">
    <property type="entry name" value="vWFA_dom_sf"/>
</dbReference>
<feature type="region of interest" description="Disordered" evidence="1">
    <location>
        <begin position="465"/>
        <end position="497"/>
    </location>
</feature>
<feature type="compositionally biased region" description="Basic residues" evidence="1">
    <location>
        <begin position="465"/>
        <end position="476"/>
    </location>
</feature>
<evidence type="ECO:0000313" key="4">
    <source>
        <dbReference type="Proteomes" id="UP000821837"/>
    </source>
</evidence>